<feature type="domain" description="Putative restriction endonuclease" evidence="2">
    <location>
        <begin position="27"/>
        <end position="193"/>
    </location>
</feature>
<dbReference type="Proteomes" id="UP001597097">
    <property type="component" value="Unassembled WGS sequence"/>
</dbReference>
<evidence type="ECO:0000313" key="4">
    <source>
        <dbReference type="Proteomes" id="UP001597097"/>
    </source>
</evidence>
<dbReference type="CDD" id="cd06260">
    <property type="entry name" value="DUF820-like"/>
    <property type="match status" value="1"/>
</dbReference>
<dbReference type="PANTHER" id="PTHR35400:SF3">
    <property type="entry name" value="SLL1072 PROTEIN"/>
    <property type="match status" value="1"/>
</dbReference>
<organism evidence="3 4">
    <name type="scientific">Nonomuraea guangzhouensis</name>
    <dbReference type="NCBI Taxonomy" id="1291555"/>
    <lineage>
        <taxon>Bacteria</taxon>
        <taxon>Bacillati</taxon>
        <taxon>Actinomycetota</taxon>
        <taxon>Actinomycetes</taxon>
        <taxon>Streptosporangiales</taxon>
        <taxon>Streptosporangiaceae</taxon>
        <taxon>Nonomuraea</taxon>
    </lineage>
</organism>
<dbReference type="PANTHER" id="PTHR35400">
    <property type="entry name" value="SLR1083 PROTEIN"/>
    <property type="match status" value="1"/>
</dbReference>
<name>A0ABW4G6B5_9ACTN</name>
<evidence type="ECO:0000259" key="2">
    <source>
        <dbReference type="Pfam" id="PF05685"/>
    </source>
</evidence>
<dbReference type="RefSeq" id="WP_219531130.1">
    <property type="nucleotide sequence ID" value="NZ_JAHKRM010000010.1"/>
</dbReference>
<keyword evidence="4" id="KW-1185">Reference proteome</keyword>
<dbReference type="InterPro" id="IPR008538">
    <property type="entry name" value="Uma2"/>
</dbReference>
<dbReference type="Pfam" id="PF05685">
    <property type="entry name" value="Uma2"/>
    <property type="match status" value="1"/>
</dbReference>
<keyword evidence="3" id="KW-0378">Hydrolase</keyword>
<proteinExistence type="predicted"/>
<feature type="region of interest" description="Disordered" evidence="1">
    <location>
        <begin position="1"/>
        <end position="22"/>
    </location>
</feature>
<comment type="caution">
    <text evidence="3">The sequence shown here is derived from an EMBL/GenBank/DDBJ whole genome shotgun (WGS) entry which is preliminary data.</text>
</comment>
<accession>A0ABW4G6B5</accession>
<evidence type="ECO:0000313" key="3">
    <source>
        <dbReference type="EMBL" id="MFD1538068.1"/>
    </source>
</evidence>
<protein>
    <submittedName>
        <fullName evidence="3">Uma2 family endonuclease</fullName>
    </submittedName>
</protein>
<dbReference type="EMBL" id="JBHUCM010000012">
    <property type="protein sequence ID" value="MFD1538068.1"/>
    <property type="molecule type" value="Genomic_DNA"/>
</dbReference>
<keyword evidence="3" id="KW-0255">Endonuclease</keyword>
<reference evidence="4" key="1">
    <citation type="journal article" date="2019" name="Int. J. Syst. Evol. Microbiol.">
        <title>The Global Catalogue of Microorganisms (GCM) 10K type strain sequencing project: providing services to taxonomists for standard genome sequencing and annotation.</title>
        <authorList>
            <consortium name="The Broad Institute Genomics Platform"/>
            <consortium name="The Broad Institute Genome Sequencing Center for Infectious Disease"/>
            <person name="Wu L."/>
            <person name="Ma J."/>
        </authorList>
    </citation>
    <scope>NUCLEOTIDE SEQUENCE [LARGE SCALE GENOMIC DNA]</scope>
    <source>
        <strain evidence="4">CGMCC 1.15399</strain>
    </source>
</reference>
<evidence type="ECO:0000256" key="1">
    <source>
        <dbReference type="SAM" id="MobiDB-lite"/>
    </source>
</evidence>
<keyword evidence="3" id="KW-0540">Nuclease</keyword>
<sequence>MAIRDDEDTEPEQTSDSRMPRTARGLFDALPHLPGLRQEVIKGSLIVSPMGTPEHAWIASDLSEALLPIRRERGWRAAVGTVSVCIEGSRESLSPDYLLSPPNCRRWGDYELLSSHVLLVAEVVSPTSAHRDHHEKQEIYAQGGVPVYLLIDPIASQPAAIVFSEIKDGAYQKTTRVVMGTPLYLPKPIDFELDTSIFKA</sequence>
<gene>
    <name evidence="3" type="ORF">ACFSJ0_13530</name>
</gene>
<feature type="compositionally biased region" description="Acidic residues" evidence="1">
    <location>
        <begin position="1"/>
        <end position="13"/>
    </location>
</feature>
<dbReference type="GO" id="GO:0004519">
    <property type="term" value="F:endonuclease activity"/>
    <property type="evidence" value="ECO:0007669"/>
    <property type="project" value="UniProtKB-KW"/>
</dbReference>